<dbReference type="GO" id="GO:0006397">
    <property type="term" value="P:mRNA processing"/>
    <property type="evidence" value="ECO:0007669"/>
    <property type="project" value="UniProtKB-KW"/>
</dbReference>
<evidence type="ECO:0000256" key="4">
    <source>
        <dbReference type="PROSITE-ProRule" id="PRU00176"/>
    </source>
</evidence>
<dbReference type="PANTHER" id="PTHR23139">
    <property type="entry name" value="RNA-BINDING PROTEIN"/>
    <property type="match status" value="1"/>
</dbReference>
<keyword evidence="3" id="KW-0508">mRNA splicing</keyword>
<evidence type="ECO:0000256" key="3">
    <source>
        <dbReference type="ARBA" id="ARBA00023187"/>
    </source>
</evidence>
<name>A0AAV1DNF3_OLDCO</name>
<dbReference type="SUPFAM" id="SSF54928">
    <property type="entry name" value="RNA-binding domain, RBD"/>
    <property type="match status" value="2"/>
</dbReference>
<dbReference type="InterPro" id="IPR012677">
    <property type="entry name" value="Nucleotide-bd_a/b_plait_sf"/>
</dbReference>
<evidence type="ECO:0000313" key="7">
    <source>
        <dbReference type="Proteomes" id="UP001161247"/>
    </source>
</evidence>
<evidence type="ECO:0000256" key="2">
    <source>
        <dbReference type="ARBA" id="ARBA00022884"/>
    </source>
</evidence>
<gene>
    <name evidence="6" type="ORF">OLC1_LOCUS17292</name>
</gene>
<keyword evidence="1" id="KW-0507">mRNA processing</keyword>
<protein>
    <submittedName>
        <fullName evidence="6">OLC1v1009182C1</fullName>
    </submittedName>
</protein>
<proteinExistence type="predicted"/>
<keyword evidence="7" id="KW-1185">Reference proteome</keyword>
<dbReference type="EMBL" id="OX459123">
    <property type="protein sequence ID" value="CAI9109371.1"/>
    <property type="molecule type" value="Genomic_DNA"/>
</dbReference>
<organism evidence="6 7">
    <name type="scientific">Oldenlandia corymbosa var. corymbosa</name>
    <dbReference type="NCBI Taxonomy" id="529605"/>
    <lineage>
        <taxon>Eukaryota</taxon>
        <taxon>Viridiplantae</taxon>
        <taxon>Streptophyta</taxon>
        <taxon>Embryophyta</taxon>
        <taxon>Tracheophyta</taxon>
        <taxon>Spermatophyta</taxon>
        <taxon>Magnoliopsida</taxon>
        <taxon>eudicotyledons</taxon>
        <taxon>Gunneridae</taxon>
        <taxon>Pentapetalae</taxon>
        <taxon>asterids</taxon>
        <taxon>lamiids</taxon>
        <taxon>Gentianales</taxon>
        <taxon>Rubiaceae</taxon>
        <taxon>Rubioideae</taxon>
        <taxon>Spermacoceae</taxon>
        <taxon>Hedyotis-Oldenlandia complex</taxon>
        <taxon>Oldenlandia</taxon>
    </lineage>
</organism>
<dbReference type="Gene3D" id="3.30.70.330">
    <property type="match status" value="2"/>
</dbReference>
<dbReference type="FunFam" id="3.30.70.330:FF:000057">
    <property type="entry name" value="U2 snRNP auxiliary factor large subunit"/>
    <property type="match status" value="1"/>
</dbReference>
<dbReference type="Pfam" id="PF00076">
    <property type="entry name" value="RRM_1"/>
    <property type="match status" value="1"/>
</dbReference>
<dbReference type="SMART" id="SM00360">
    <property type="entry name" value="RRM"/>
    <property type="match status" value="2"/>
</dbReference>
<evidence type="ECO:0000259" key="5">
    <source>
        <dbReference type="PROSITE" id="PS50102"/>
    </source>
</evidence>
<evidence type="ECO:0000313" key="6">
    <source>
        <dbReference type="EMBL" id="CAI9109371.1"/>
    </source>
</evidence>
<dbReference type="PROSITE" id="PS50102">
    <property type="entry name" value="RRM"/>
    <property type="match status" value="2"/>
</dbReference>
<feature type="domain" description="RRM" evidence="5">
    <location>
        <begin position="26"/>
        <end position="109"/>
    </location>
</feature>
<dbReference type="GO" id="GO:0008380">
    <property type="term" value="P:RNA splicing"/>
    <property type="evidence" value="ECO:0007669"/>
    <property type="project" value="UniProtKB-KW"/>
</dbReference>
<dbReference type="GO" id="GO:0003723">
    <property type="term" value="F:RNA binding"/>
    <property type="evidence" value="ECO:0007669"/>
    <property type="project" value="UniProtKB-UniRule"/>
</dbReference>
<dbReference type="AlphaFoldDB" id="A0AAV1DNF3"/>
<dbReference type="InterPro" id="IPR035979">
    <property type="entry name" value="RBD_domain_sf"/>
</dbReference>
<dbReference type="InterPro" id="IPR000504">
    <property type="entry name" value="RRM_dom"/>
</dbReference>
<feature type="domain" description="RRM" evidence="5">
    <location>
        <begin position="146"/>
        <end position="225"/>
    </location>
</feature>
<dbReference type="Proteomes" id="UP001161247">
    <property type="component" value="Chromosome 6"/>
</dbReference>
<sequence length="281" mass="30794">MQFLFQLPVQVPVQNFLPLQATRHTRRVYIGGLPASATDASVAAFCSHVMSAVGRNNTGTGEAVVNVYINNEKKFAFVEMRSVEKASNAMALDGIIFEGGPVKVQRPTDYNPIKSTSIGPTQPNPNLNLVVVGLNLGSAAGLEGPDRLFLGGLPYNVSEAQIIELLESLGTLRGFGLVRDGETWYSKGYAFCVYKDSSDADMACAVLNRTQVGGGKILTVRRANQGWNQQLGPKKEWALLLNNRLLSKCPYFKLLPPLLRLFASKMLLVLMNSLMMLIMRR</sequence>
<evidence type="ECO:0000256" key="1">
    <source>
        <dbReference type="ARBA" id="ARBA00022664"/>
    </source>
</evidence>
<accession>A0AAV1DNF3</accession>
<keyword evidence="2 4" id="KW-0694">RNA-binding</keyword>
<reference evidence="6" key="1">
    <citation type="submission" date="2023-03" db="EMBL/GenBank/DDBJ databases">
        <authorList>
            <person name="Julca I."/>
        </authorList>
    </citation>
    <scope>NUCLEOTIDE SEQUENCE</scope>
</reference>